<comment type="caution">
    <text evidence="1">The sequence shown here is derived from an EMBL/GenBank/DDBJ whole genome shotgun (WGS) entry which is preliminary data.</text>
</comment>
<accession>A0ACB8AEG6</accession>
<gene>
    <name evidence="1" type="ORF">BJ138DRAFT_1113354</name>
</gene>
<protein>
    <submittedName>
        <fullName evidence="1">Uncharacterized protein</fullName>
    </submittedName>
</protein>
<keyword evidence="2" id="KW-1185">Reference proteome</keyword>
<name>A0ACB8AEG6_9AGAM</name>
<sequence length="638" mass="71316">MAPNLLNVPSELIENILVSLAQFDCPLAIAALSQTNKQFFDLVYRSPDQHLWREIFLATYDDPRPALSLHSPGANQPNHGDSFRWAHEYQTRSQGERINRKARVMRILESPKDADATTNLSRSDQEAQRTIPPTPLAVVEALLSIILTSSPVPGSMVSSLTAGVPSLQDAPLSPSLGRFLGPEIVKNLEGLNVHRLQRSLEFGFPPELTRILFANISIDVEECPPFTPGPTPSSYWDKYEQAQLFHKLVFLTGFRPIPKPLQDASSSDPIVTYLTGDSDNIPSTTAIFPSAQAQFIQARILARRRVYDMRYLSPKRMWGPYMPIKRPEKLERSARPTRIIDQSRTEDDEADQLWEDVDEDVEEELDDDFLSIILLIRGPDATVMPLNPPVQPYELTPDYTWLAAARIVVEARLKDGITGLSWDQLIPSQSIVKTLRSMHALRVGSAPGYLNILQERREKGKLADDTGKGKSKEADVEGWDWAGVTGIWRRCVCWLGYQTLLMNNLSPERFLEENMNEVSRVMPTALRVARYSEAPLPPNNSPTDPRLPPVIHFEGESIGTDTSLNDLRKVTGTVGVIGDGAVRWTMEFTVPGSDEPLWSSEGIQIGPPGSACGILGMWTGAQHERRDPLGPFWMWKVA</sequence>
<dbReference type="EMBL" id="MU267684">
    <property type="protein sequence ID" value="KAH7911253.1"/>
    <property type="molecule type" value="Genomic_DNA"/>
</dbReference>
<evidence type="ECO:0000313" key="1">
    <source>
        <dbReference type="EMBL" id="KAH7911253.1"/>
    </source>
</evidence>
<proteinExistence type="predicted"/>
<evidence type="ECO:0000313" key="2">
    <source>
        <dbReference type="Proteomes" id="UP000790377"/>
    </source>
</evidence>
<organism evidence="1 2">
    <name type="scientific">Hygrophoropsis aurantiaca</name>
    <dbReference type="NCBI Taxonomy" id="72124"/>
    <lineage>
        <taxon>Eukaryota</taxon>
        <taxon>Fungi</taxon>
        <taxon>Dikarya</taxon>
        <taxon>Basidiomycota</taxon>
        <taxon>Agaricomycotina</taxon>
        <taxon>Agaricomycetes</taxon>
        <taxon>Agaricomycetidae</taxon>
        <taxon>Boletales</taxon>
        <taxon>Coniophorineae</taxon>
        <taxon>Hygrophoropsidaceae</taxon>
        <taxon>Hygrophoropsis</taxon>
    </lineage>
</organism>
<reference evidence="1" key="1">
    <citation type="journal article" date="2021" name="New Phytol.">
        <title>Evolutionary innovations through gain and loss of genes in the ectomycorrhizal Boletales.</title>
        <authorList>
            <person name="Wu G."/>
            <person name="Miyauchi S."/>
            <person name="Morin E."/>
            <person name="Kuo A."/>
            <person name="Drula E."/>
            <person name="Varga T."/>
            <person name="Kohler A."/>
            <person name="Feng B."/>
            <person name="Cao Y."/>
            <person name="Lipzen A."/>
            <person name="Daum C."/>
            <person name="Hundley H."/>
            <person name="Pangilinan J."/>
            <person name="Johnson J."/>
            <person name="Barry K."/>
            <person name="LaButti K."/>
            <person name="Ng V."/>
            <person name="Ahrendt S."/>
            <person name="Min B."/>
            <person name="Choi I.G."/>
            <person name="Park H."/>
            <person name="Plett J.M."/>
            <person name="Magnuson J."/>
            <person name="Spatafora J.W."/>
            <person name="Nagy L.G."/>
            <person name="Henrissat B."/>
            <person name="Grigoriev I.V."/>
            <person name="Yang Z.L."/>
            <person name="Xu J."/>
            <person name="Martin F.M."/>
        </authorList>
    </citation>
    <scope>NUCLEOTIDE SEQUENCE</scope>
    <source>
        <strain evidence="1">ATCC 28755</strain>
    </source>
</reference>
<dbReference type="Proteomes" id="UP000790377">
    <property type="component" value="Unassembled WGS sequence"/>
</dbReference>